<gene>
    <name evidence="1" type="ORF">SAMN04489707_101028</name>
</gene>
<dbReference type="RefSeq" id="WP_054255027.1">
    <property type="nucleotide sequence ID" value="NZ_CYIG01000004.1"/>
</dbReference>
<protein>
    <submittedName>
        <fullName evidence="1">Putative motility protein</fullName>
    </submittedName>
</protein>
<dbReference type="OrthoDB" id="8821096at2"/>
<dbReference type="InterPro" id="IPR025906">
    <property type="entry name" value="YjfB_motility"/>
</dbReference>
<dbReference type="AlphaFoldDB" id="A0A1I7HEM5"/>
<accession>A0A1I7HEM5</accession>
<dbReference type="STRING" id="343013.SAMN04489707_101028"/>
<name>A0A1I7HEM5_9BURK</name>
<evidence type="ECO:0000313" key="2">
    <source>
        <dbReference type="Proteomes" id="UP000183656"/>
    </source>
</evidence>
<sequence>MDVSLSNSIMHTATAMKNAETANAVQVNVLKKSMDMQENAAAQLLQALPQPQQLAASGTLGTQVNTYA</sequence>
<evidence type="ECO:0000313" key="1">
    <source>
        <dbReference type="EMBL" id="SFU58916.1"/>
    </source>
</evidence>
<organism evidence="1 2">
    <name type="scientific">Paenacidovorax caeni</name>
    <dbReference type="NCBI Taxonomy" id="343013"/>
    <lineage>
        <taxon>Bacteria</taxon>
        <taxon>Pseudomonadati</taxon>
        <taxon>Pseudomonadota</taxon>
        <taxon>Betaproteobacteria</taxon>
        <taxon>Burkholderiales</taxon>
        <taxon>Comamonadaceae</taxon>
        <taxon>Paenacidovorax</taxon>
    </lineage>
</organism>
<dbReference type="EMBL" id="FPBX01000010">
    <property type="protein sequence ID" value="SFU58916.1"/>
    <property type="molecule type" value="Genomic_DNA"/>
</dbReference>
<reference evidence="1 2" key="1">
    <citation type="submission" date="2016-10" db="EMBL/GenBank/DDBJ databases">
        <authorList>
            <person name="de Groot N.N."/>
        </authorList>
    </citation>
    <scope>NUCLEOTIDE SEQUENCE [LARGE SCALE GENOMIC DNA]</scope>
    <source>
        <strain evidence="1 2">R-24608</strain>
    </source>
</reference>
<dbReference type="Pfam" id="PF14070">
    <property type="entry name" value="YjfB_motility"/>
    <property type="match status" value="1"/>
</dbReference>
<proteinExistence type="predicted"/>
<keyword evidence="2" id="KW-1185">Reference proteome</keyword>
<dbReference type="Proteomes" id="UP000183656">
    <property type="component" value="Unassembled WGS sequence"/>
</dbReference>